<dbReference type="InterPro" id="IPR005467">
    <property type="entry name" value="His_kinase_dom"/>
</dbReference>
<evidence type="ECO:0000256" key="5">
    <source>
        <dbReference type="ARBA" id="ARBA00022741"/>
    </source>
</evidence>
<dbReference type="Proteomes" id="UP001285855">
    <property type="component" value="Unassembled WGS sequence"/>
</dbReference>
<dbReference type="PROSITE" id="PS50109">
    <property type="entry name" value="HIS_KIN"/>
    <property type="match status" value="1"/>
</dbReference>
<dbReference type="SMART" id="SM00387">
    <property type="entry name" value="HATPase_c"/>
    <property type="match status" value="1"/>
</dbReference>
<proteinExistence type="predicted"/>
<dbReference type="Pfam" id="PF07730">
    <property type="entry name" value="HisKA_3"/>
    <property type="match status" value="1"/>
</dbReference>
<dbReference type="InterPro" id="IPR011712">
    <property type="entry name" value="Sig_transdc_His_kin_sub3_dim/P"/>
</dbReference>
<sequence length="274" mass="31390">MLYIRFLIHNSIQKRITEEEIALIAYVVFFVLIILIVFVVFFLTFQKRKNQLLIKNIEQQKQFDEELLITQQEIQEEILKNVGRELHDNVGQLLAFATMQMNSVAKIASDDLKPKVANASEALKESLAEVRAMSKSLNSDVIQNLGFKATVENEIDRLKKSGLIEVSLKFDGENQNLDNKKDGIILFRILQEFISNTLKYAEAETLKVQLNYDMDKLKIKIEDDGVGFDMETAEHGSGLTNMKKRAELLNAKLDLKSKEDKGTELTIIYPYRNA</sequence>
<name>A0ABU5ESC2_9FLAO</name>
<dbReference type="GO" id="GO:0016301">
    <property type="term" value="F:kinase activity"/>
    <property type="evidence" value="ECO:0007669"/>
    <property type="project" value="UniProtKB-KW"/>
</dbReference>
<reference evidence="11 12" key="1">
    <citation type="submission" date="2023-11" db="EMBL/GenBank/DDBJ databases">
        <title>Winogradskyella pelagius sp. nov., isolated from coastal sediment.</title>
        <authorList>
            <person name="Li F."/>
        </authorList>
    </citation>
    <scope>NUCLEOTIDE SEQUENCE [LARGE SCALE GENOMIC DNA]</scope>
    <source>
        <strain evidence="11 12">KCTC 23502</strain>
    </source>
</reference>
<evidence type="ECO:0000256" key="9">
    <source>
        <dbReference type="SAM" id="Phobius"/>
    </source>
</evidence>
<evidence type="ECO:0000256" key="6">
    <source>
        <dbReference type="ARBA" id="ARBA00022777"/>
    </source>
</evidence>
<comment type="caution">
    <text evidence="11">The sequence shown here is derived from an EMBL/GenBank/DDBJ whole genome shotgun (WGS) entry which is preliminary data.</text>
</comment>
<feature type="domain" description="Histidine kinase" evidence="10">
    <location>
        <begin position="81"/>
        <end position="273"/>
    </location>
</feature>
<keyword evidence="3" id="KW-0597">Phosphoprotein</keyword>
<keyword evidence="6 11" id="KW-0418">Kinase</keyword>
<keyword evidence="9" id="KW-0812">Transmembrane</keyword>
<evidence type="ECO:0000256" key="4">
    <source>
        <dbReference type="ARBA" id="ARBA00022679"/>
    </source>
</evidence>
<dbReference type="InterPro" id="IPR036890">
    <property type="entry name" value="HATPase_C_sf"/>
</dbReference>
<keyword evidence="7" id="KW-0067">ATP-binding</keyword>
<evidence type="ECO:0000256" key="1">
    <source>
        <dbReference type="ARBA" id="ARBA00000085"/>
    </source>
</evidence>
<evidence type="ECO:0000256" key="8">
    <source>
        <dbReference type="ARBA" id="ARBA00023012"/>
    </source>
</evidence>
<evidence type="ECO:0000313" key="12">
    <source>
        <dbReference type="Proteomes" id="UP001285855"/>
    </source>
</evidence>
<accession>A0ABU5ESC2</accession>
<evidence type="ECO:0000313" key="11">
    <source>
        <dbReference type="EMBL" id="MDY2587582.1"/>
    </source>
</evidence>
<gene>
    <name evidence="11" type="ORF">SNF14_09545</name>
</gene>
<keyword evidence="12" id="KW-1185">Reference proteome</keyword>
<dbReference type="CDD" id="cd16917">
    <property type="entry name" value="HATPase_UhpB-NarQ-NarX-like"/>
    <property type="match status" value="1"/>
</dbReference>
<dbReference type="SUPFAM" id="SSF55874">
    <property type="entry name" value="ATPase domain of HSP90 chaperone/DNA topoisomerase II/histidine kinase"/>
    <property type="match status" value="1"/>
</dbReference>
<dbReference type="EC" id="2.7.13.3" evidence="2"/>
<feature type="transmembrane region" description="Helical" evidence="9">
    <location>
        <begin position="21"/>
        <end position="45"/>
    </location>
</feature>
<dbReference type="InterPro" id="IPR003594">
    <property type="entry name" value="HATPase_dom"/>
</dbReference>
<dbReference type="RefSeq" id="WP_320555938.1">
    <property type="nucleotide sequence ID" value="NZ_JAXDAE010000009.1"/>
</dbReference>
<evidence type="ECO:0000259" key="10">
    <source>
        <dbReference type="PROSITE" id="PS50109"/>
    </source>
</evidence>
<dbReference type="PANTHER" id="PTHR24421">
    <property type="entry name" value="NITRATE/NITRITE SENSOR PROTEIN NARX-RELATED"/>
    <property type="match status" value="1"/>
</dbReference>
<dbReference type="EMBL" id="JAXDAE010000009">
    <property type="protein sequence ID" value="MDY2587582.1"/>
    <property type="molecule type" value="Genomic_DNA"/>
</dbReference>
<dbReference type="Gene3D" id="3.30.565.10">
    <property type="entry name" value="Histidine kinase-like ATPase, C-terminal domain"/>
    <property type="match status" value="1"/>
</dbReference>
<evidence type="ECO:0000256" key="7">
    <source>
        <dbReference type="ARBA" id="ARBA00022840"/>
    </source>
</evidence>
<comment type="catalytic activity">
    <reaction evidence="1">
        <text>ATP + protein L-histidine = ADP + protein N-phospho-L-histidine.</text>
        <dbReference type="EC" id="2.7.13.3"/>
    </reaction>
</comment>
<evidence type="ECO:0000256" key="2">
    <source>
        <dbReference type="ARBA" id="ARBA00012438"/>
    </source>
</evidence>
<keyword evidence="9" id="KW-0472">Membrane</keyword>
<dbReference type="PANTHER" id="PTHR24421:SF10">
    <property type="entry name" value="NITRATE_NITRITE SENSOR PROTEIN NARQ"/>
    <property type="match status" value="1"/>
</dbReference>
<keyword evidence="9" id="KW-1133">Transmembrane helix</keyword>
<organism evidence="11 12">
    <name type="scientific">Winogradskyella aquimaris</name>
    <dbReference type="NCBI Taxonomy" id="864074"/>
    <lineage>
        <taxon>Bacteria</taxon>
        <taxon>Pseudomonadati</taxon>
        <taxon>Bacteroidota</taxon>
        <taxon>Flavobacteriia</taxon>
        <taxon>Flavobacteriales</taxon>
        <taxon>Flavobacteriaceae</taxon>
        <taxon>Winogradskyella</taxon>
    </lineage>
</organism>
<dbReference type="Pfam" id="PF02518">
    <property type="entry name" value="HATPase_c"/>
    <property type="match status" value="1"/>
</dbReference>
<dbReference type="InterPro" id="IPR050482">
    <property type="entry name" value="Sensor_HK_TwoCompSys"/>
</dbReference>
<keyword evidence="5" id="KW-0547">Nucleotide-binding</keyword>
<keyword evidence="4" id="KW-0808">Transferase</keyword>
<dbReference type="Gene3D" id="1.20.5.1930">
    <property type="match status" value="1"/>
</dbReference>
<evidence type="ECO:0000256" key="3">
    <source>
        <dbReference type="ARBA" id="ARBA00022553"/>
    </source>
</evidence>
<keyword evidence="8" id="KW-0902">Two-component regulatory system</keyword>
<protein>
    <recommendedName>
        <fullName evidence="2">histidine kinase</fullName>
        <ecNumber evidence="2">2.7.13.3</ecNumber>
    </recommendedName>
</protein>